<dbReference type="EMBL" id="DRIG01000095">
    <property type="protein sequence ID" value="HEC79303.1"/>
    <property type="molecule type" value="Genomic_DNA"/>
</dbReference>
<evidence type="ECO:0000313" key="3">
    <source>
        <dbReference type="Proteomes" id="UP000885826"/>
    </source>
</evidence>
<accession>A0A9C9K0P1</accession>
<proteinExistence type="predicted"/>
<gene>
    <name evidence="2" type="ORF">ENI34_09245</name>
</gene>
<reference evidence="2" key="1">
    <citation type="journal article" date="2020" name="mSystems">
        <title>Genome- and Community-Level Interaction Insights into Carbon Utilization and Element Cycling Functions of Hydrothermarchaeota in Hydrothermal Sediment.</title>
        <authorList>
            <person name="Zhou Z."/>
            <person name="Liu Y."/>
            <person name="Xu W."/>
            <person name="Pan J."/>
            <person name="Luo Z.H."/>
            <person name="Li M."/>
        </authorList>
    </citation>
    <scope>NUCLEOTIDE SEQUENCE</scope>
    <source>
        <strain evidence="2">HyVt-388</strain>
    </source>
</reference>
<feature type="signal peptide" evidence="1">
    <location>
        <begin position="1"/>
        <end position="18"/>
    </location>
</feature>
<evidence type="ECO:0008006" key="4">
    <source>
        <dbReference type="Google" id="ProtNLM"/>
    </source>
</evidence>
<dbReference type="AlphaFoldDB" id="A0A9C9K0P1"/>
<evidence type="ECO:0000256" key="1">
    <source>
        <dbReference type="SAM" id="SignalP"/>
    </source>
</evidence>
<dbReference type="InterPro" id="IPR011047">
    <property type="entry name" value="Quinoprotein_ADH-like_sf"/>
</dbReference>
<dbReference type="PANTHER" id="PTHR42754:SF1">
    <property type="entry name" value="LIPOPROTEIN"/>
    <property type="match status" value="1"/>
</dbReference>
<dbReference type="Proteomes" id="UP000885826">
    <property type="component" value="Unassembled WGS sequence"/>
</dbReference>
<dbReference type="PANTHER" id="PTHR42754">
    <property type="entry name" value="ENDOGLUCANASE"/>
    <property type="match status" value="1"/>
</dbReference>
<sequence length="448" mass="47837">MRYIIGLLILAVFVSAQAPDTAWTRPFGGSSNDCACSVALTADGGYIIAGYTSSYGAGAFDVWLLKTDAQGNQVWSRTFGGDSSDYAYSVIQTSDSGYVITGGTRSYSVDESDLWLIKTDAQGNLIWSKTFGAYGYDYGYSVAQTADGGYIITGTTESYSSSSDLWLIKTDAQGNMLWHRTFGGDNSESGYSVIQTTSGGYVITGETHSYGAGNGDLWLISTDGQGNAFWTKTFGLSFFDEGRSVQQTSDGGYIITGVRTSLYSGKNAWLLKTDGNGNQVWSKIFGGGSDDYGYSIILATDGGYIIGGSTESFGAGSGDVWLIKTDTQGDLIWSMTIGGSSGDYGYSVAPTADSGYVIAGITYSYGAGLGDMWLIKTEPDVGVEEEISKKPTFFHGATVISGPLRLPRGKRCRVFDISGREVNPSLIEPGIYFIETDDGVKQKIVKVR</sequence>
<dbReference type="SUPFAM" id="SSF50998">
    <property type="entry name" value="Quinoprotein alcohol dehydrogenase-like"/>
    <property type="match status" value="1"/>
</dbReference>
<protein>
    <recommendedName>
        <fullName evidence="4">T9SS type A sorting domain-containing protein</fullName>
    </recommendedName>
</protein>
<organism evidence="2 3">
    <name type="scientific">candidate division WOR-3 bacterium</name>
    <dbReference type="NCBI Taxonomy" id="2052148"/>
    <lineage>
        <taxon>Bacteria</taxon>
        <taxon>Bacteria division WOR-3</taxon>
    </lineage>
</organism>
<name>A0A9C9K0P1_UNCW3</name>
<keyword evidence="1" id="KW-0732">Signal</keyword>
<feature type="chain" id="PRO_5039654385" description="T9SS type A sorting domain-containing protein" evidence="1">
    <location>
        <begin position="19"/>
        <end position="448"/>
    </location>
</feature>
<comment type="caution">
    <text evidence="2">The sequence shown here is derived from an EMBL/GenBank/DDBJ whole genome shotgun (WGS) entry which is preliminary data.</text>
</comment>
<evidence type="ECO:0000313" key="2">
    <source>
        <dbReference type="EMBL" id="HEC79303.1"/>
    </source>
</evidence>